<proteinExistence type="predicted"/>
<name>A0A4Q7NZB6_9FIRM</name>
<sequence length="221" mass="24373">MKIRWKRINWGVLFALVLIAGLVIYLIVDNAKFKQSKSEIMETAERYLQEQPLAEKEGLGGSDALEELLNQYWAEIKLPGGINGQGKGAVLDKLKVLKEQEATAGRIVEAQSLTQRPTVLRNSPWTAQVTVDVIETYEVDGPCVLFMSGGFTAVPGGELKSYGWEEGKTVKLKYQNEYTLEFAKTGDGWKIASLVDCRSINMTEGINPYGVPAEEAPGEEG</sequence>
<keyword evidence="1" id="KW-0812">Transmembrane</keyword>
<dbReference type="Proteomes" id="UP000292927">
    <property type="component" value="Unassembled WGS sequence"/>
</dbReference>
<reference evidence="2 3" key="1">
    <citation type="submission" date="2019-02" db="EMBL/GenBank/DDBJ databases">
        <title>Genomic Encyclopedia of Type Strains, Phase IV (KMG-IV): sequencing the most valuable type-strain genomes for metagenomic binning, comparative biology and taxonomic classification.</title>
        <authorList>
            <person name="Goeker M."/>
        </authorList>
    </citation>
    <scope>NUCLEOTIDE SEQUENCE [LARGE SCALE GENOMIC DNA]</scope>
    <source>
        <strain evidence="2 3">DSM 29486</strain>
    </source>
</reference>
<evidence type="ECO:0000256" key="1">
    <source>
        <dbReference type="SAM" id="Phobius"/>
    </source>
</evidence>
<keyword evidence="1" id="KW-1133">Transmembrane helix</keyword>
<gene>
    <name evidence="2" type="ORF">EV209_3062</name>
</gene>
<dbReference type="EMBL" id="SGXF01000009">
    <property type="protein sequence ID" value="RZS92348.1"/>
    <property type="molecule type" value="Genomic_DNA"/>
</dbReference>
<organism evidence="2 3">
    <name type="scientific">Cuneatibacter caecimuris</name>
    <dbReference type="NCBI Taxonomy" id="1796618"/>
    <lineage>
        <taxon>Bacteria</taxon>
        <taxon>Bacillati</taxon>
        <taxon>Bacillota</taxon>
        <taxon>Clostridia</taxon>
        <taxon>Lachnospirales</taxon>
        <taxon>Lachnospiraceae</taxon>
        <taxon>Cuneatibacter</taxon>
    </lineage>
</organism>
<evidence type="ECO:0000313" key="2">
    <source>
        <dbReference type="EMBL" id="RZS92348.1"/>
    </source>
</evidence>
<feature type="transmembrane region" description="Helical" evidence="1">
    <location>
        <begin position="7"/>
        <end position="28"/>
    </location>
</feature>
<protein>
    <submittedName>
        <fullName evidence="2">Uncharacterized protein</fullName>
    </submittedName>
</protein>
<evidence type="ECO:0000313" key="3">
    <source>
        <dbReference type="Proteomes" id="UP000292927"/>
    </source>
</evidence>
<comment type="caution">
    <text evidence="2">The sequence shown here is derived from an EMBL/GenBank/DDBJ whole genome shotgun (WGS) entry which is preliminary data.</text>
</comment>
<dbReference type="AlphaFoldDB" id="A0A4Q7NZB6"/>
<keyword evidence="3" id="KW-1185">Reference proteome</keyword>
<accession>A0A4Q7NZB6</accession>
<dbReference type="RefSeq" id="WP_130436292.1">
    <property type="nucleotide sequence ID" value="NZ_SGXF01000009.1"/>
</dbReference>
<keyword evidence="1" id="KW-0472">Membrane</keyword>